<dbReference type="SMR" id="A0A482WJ28"/>
<dbReference type="STRING" id="195883.A0A482WJ28"/>
<evidence type="ECO:0000313" key="1">
    <source>
        <dbReference type="EMBL" id="RZF33191.1"/>
    </source>
</evidence>
<name>A0A482WJ28_LAOST</name>
<dbReference type="OrthoDB" id="10262413at2759"/>
<dbReference type="InterPro" id="IPR036291">
    <property type="entry name" value="NAD(P)-bd_dom_sf"/>
</dbReference>
<proteinExistence type="predicted"/>
<feature type="non-terminal residue" evidence="1">
    <location>
        <position position="87"/>
    </location>
</feature>
<evidence type="ECO:0008006" key="3">
    <source>
        <dbReference type="Google" id="ProtNLM"/>
    </source>
</evidence>
<gene>
    <name evidence="1" type="ORF">LSTR_LSTR015999</name>
</gene>
<sequence>MQGKFNAVIISTGVIYGYEQNTLHYLFKSAWLDEGSLPVFGKGSNVIPLIHIDDLTKIIHHLMHNIRVSKFVFAVESETSTLKEITK</sequence>
<accession>A0A482WJ28</accession>
<reference evidence="1 2" key="1">
    <citation type="journal article" date="2017" name="Gigascience">
        <title>Genome sequence of the small brown planthopper, Laodelphax striatellus.</title>
        <authorList>
            <person name="Zhu J."/>
            <person name="Jiang F."/>
            <person name="Wang X."/>
            <person name="Yang P."/>
            <person name="Bao Y."/>
            <person name="Zhao W."/>
            <person name="Wang W."/>
            <person name="Lu H."/>
            <person name="Wang Q."/>
            <person name="Cui N."/>
            <person name="Li J."/>
            <person name="Chen X."/>
            <person name="Luo L."/>
            <person name="Yu J."/>
            <person name="Kang L."/>
            <person name="Cui F."/>
        </authorList>
    </citation>
    <scope>NUCLEOTIDE SEQUENCE [LARGE SCALE GENOMIC DNA]</scope>
    <source>
        <strain evidence="1">Lst14</strain>
    </source>
</reference>
<dbReference type="EMBL" id="QKKF02034732">
    <property type="protein sequence ID" value="RZF33191.1"/>
    <property type="molecule type" value="Genomic_DNA"/>
</dbReference>
<organism evidence="1 2">
    <name type="scientific">Laodelphax striatellus</name>
    <name type="common">Small brown planthopper</name>
    <name type="synonym">Delphax striatella</name>
    <dbReference type="NCBI Taxonomy" id="195883"/>
    <lineage>
        <taxon>Eukaryota</taxon>
        <taxon>Metazoa</taxon>
        <taxon>Ecdysozoa</taxon>
        <taxon>Arthropoda</taxon>
        <taxon>Hexapoda</taxon>
        <taxon>Insecta</taxon>
        <taxon>Pterygota</taxon>
        <taxon>Neoptera</taxon>
        <taxon>Paraneoptera</taxon>
        <taxon>Hemiptera</taxon>
        <taxon>Auchenorrhyncha</taxon>
        <taxon>Fulgoroidea</taxon>
        <taxon>Delphacidae</taxon>
        <taxon>Criomorphinae</taxon>
        <taxon>Laodelphax</taxon>
    </lineage>
</organism>
<dbReference type="Gene3D" id="3.40.50.720">
    <property type="entry name" value="NAD(P)-binding Rossmann-like Domain"/>
    <property type="match status" value="1"/>
</dbReference>
<protein>
    <recommendedName>
        <fullName evidence="3">NAD-dependent epimerase/dehydratase domain-containing protein</fullName>
    </recommendedName>
</protein>
<dbReference type="AlphaFoldDB" id="A0A482WJ28"/>
<evidence type="ECO:0000313" key="2">
    <source>
        <dbReference type="Proteomes" id="UP000291343"/>
    </source>
</evidence>
<dbReference type="InParanoid" id="A0A482WJ28"/>
<dbReference type="SUPFAM" id="SSF51735">
    <property type="entry name" value="NAD(P)-binding Rossmann-fold domains"/>
    <property type="match status" value="1"/>
</dbReference>
<dbReference type="Proteomes" id="UP000291343">
    <property type="component" value="Unassembled WGS sequence"/>
</dbReference>
<keyword evidence="2" id="KW-1185">Reference proteome</keyword>
<comment type="caution">
    <text evidence="1">The sequence shown here is derived from an EMBL/GenBank/DDBJ whole genome shotgun (WGS) entry which is preliminary data.</text>
</comment>